<evidence type="ECO:0000313" key="2">
    <source>
        <dbReference type="EMBL" id="WBP86920.1"/>
    </source>
</evidence>
<name>A0ABY7Q2I9_9ACTN</name>
<dbReference type="Proteomes" id="UP001212821">
    <property type="component" value="Chromosome"/>
</dbReference>
<keyword evidence="3" id="KW-1185">Reference proteome</keyword>
<keyword evidence="1" id="KW-0732">Signal</keyword>
<reference evidence="3" key="1">
    <citation type="submission" date="2022-12" db="EMBL/GenBank/DDBJ databases">
        <authorList>
            <person name="Mo P."/>
        </authorList>
    </citation>
    <scope>NUCLEOTIDE SEQUENCE [LARGE SCALE GENOMIC DNA]</scope>
    <source>
        <strain evidence="3">HUAS 3-15</strain>
    </source>
</reference>
<evidence type="ECO:0008006" key="4">
    <source>
        <dbReference type="Google" id="ProtNLM"/>
    </source>
</evidence>
<sequence>MLMMRTVRSAALAALSVLLVAWPAQAATTTLAAPPATAKLSLEVRPPQDPVVPGETGILEVKVTNDGPATTTDDTLVVVHSPPPGVVRSADPPVTLTYFGTGSSYRIPAGLAPGASSAERLSLFVAPITDPFVTISGDVQVFYPGDPDQSGRTTPYSFTTADTAAHFVVGASSAWENGHPVPQPGDLTGKPGATVNLPLWVYNAGPSYSRHPIDVSITVPAQTTPTGTTPYGCTVASPRTLTCHYESGPRFHDAIFIDPAVVIDSSTVAGQVLPGGTLDVVAAQGDCPSPDWHTDFVVTVDGPAREQGNARPGA</sequence>
<accession>A0ABY7Q2I9</accession>
<protein>
    <recommendedName>
        <fullName evidence="4">DUF11 domain-containing protein</fullName>
    </recommendedName>
</protein>
<evidence type="ECO:0000313" key="3">
    <source>
        <dbReference type="Proteomes" id="UP001212821"/>
    </source>
</evidence>
<feature type="signal peptide" evidence="1">
    <location>
        <begin position="1"/>
        <end position="26"/>
    </location>
</feature>
<gene>
    <name evidence="2" type="ORF">O1G21_14470</name>
</gene>
<proteinExistence type="predicted"/>
<organism evidence="2 3">
    <name type="scientific">Kitasatospora cathayae</name>
    <dbReference type="NCBI Taxonomy" id="3004092"/>
    <lineage>
        <taxon>Bacteria</taxon>
        <taxon>Bacillati</taxon>
        <taxon>Actinomycetota</taxon>
        <taxon>Actinomycetes</taxon>
        <taxon>Kitasatosporales</taxon>
        <taxon>Streptomycetaceae</taxon>
        <taxon>Kitasatospora</taxon>
    </lineage>
</organism>
<evidence type="ECO:0000256" key="1">
    <source>
        <dbReference type="SAM" id="SignalP"/>
    </source>
</evidence>
<feature type="chain" id="PRO_5047234346" description="DUF11 domain-containing protein" evidence="1">
    <location>
        <begin position="27"/>
        <end position="314"/>
    </location>
</feature>
<dbReference type="RefSeq" id="WP_270143931.1">
    <property type="nucleotide sequence ID" value="NZ_CP115450.1"/>
</dbReference>
<dbReference type="EMBL" id="CP115450">
    <property type="protein sequence ID" value="WBP86920.1"/>
    <property type="molecule type" value="Genomic_DNA"/>
</dbReference>